<feature type="non-terminal residue" evidence="4">
    <location>
        <position position="586"/>
    </location>
</feature>
<feature type="compositionally biased region" description="Polar residues" evidence="1">
    <location>
        <begin position="563"/>
        <end position="586"/>
    </location>
</feature>
<dbReference type="InterPro" id="IPR003598">
    <property type="entry name" value="Ig_sub2"/>
</dbReference>
<feature type="compositionally biased region" description="Basic and acidic residues" evidence="1">
    <location>
        <begin position="482"/>
        <end position="491"/>
    </location>
</feature>
<dbReference type="InterPro" id="IPR003599">
    <property type="entry name" value="Ig_sub"/>
</dbReference>
<dbReference type="InterPro" id="IPR036179">
    <property type="entry name" value="Ig-like_dom_sf"/>
</dbReference>
<feature type="region of interest" description="Disordered" evidence="1">
    <location>
        <begin position="560"/>
        <end position="586"/>
    </location>
</feature>
<dbReference type="PROSITE" id="PS50835">
    <property type="entry name" value="IG_LIKE"/>
    <property type="match status" value="1"/>
</dbReference>
<evidence type="ECO:0000256" key="2">
    <source>
        <dbReference type="SAM" id="Phobius"/>
    </source>
</evidence>
<evidence type="ECO:0000259" key="3">
    <source>
        <dbReference type="PROSITE" id="PS50835"/>
    </source>
</evidence>
<keyword evidence="2" id="KW-0812">Transmembrane</keyword>
<dbReference type="SMART" id="SM00409">
    <property type="entry name" value="IG"/>
    <property type="match status" value="1"/>
</dbReference>
<dbReference type="Gene3D" id="2.60.40.10">
    <property type="entry name" value="Immunoglobulins"/>
    <property type="match status" value="2"/>
</dbReference>
<dbReference type="InterPro" id="IPR036116">
    <property type="entry name" value="FN3_sf"/>
</dbReference>
<dbReference type="AlphaFoldDB" id="A0A6L2Q577"/>
<sequence>MEDSGKILTCRANTPLIDDSTLEDGWKLNIHHVPIVSLELGSNLNASSIREGVDVYFECNIKSNPWVYKVSWRHNGKTLFNNASVGTIVSNQSLVLQSVTRSRAGLYTCVGSNLEGDGESNPVYLDVKYAPVCKSGQQKVHGVGRQEAAKILCELDGNPQDGIYFTWKFNNTAEIIDIPASHVTMDRARSTASYTPMTELDFGTLLCWGRNEIGVQKAPCVFHVIPAGKPDSLQNCTILNQTAESLHVECTDGFDGGLPQEFVMEVYDAVTQNLVTNVTSRVPVFTVNGLESGLGFDISLYAANAKGRSDPVPLHAYISKAAEKHTGERSWSDKPQPPEKCTVIHQTVSSLRVGCYTPPEVIHHDHPDDVATTYVLQVFDADTRRLVASATSQMAGMLEITDLPTDHRDLVLSVRTVTAHAMSDAVSIYTILPEQQDQDRGAATPAILHITPILGILIGVVTALVLVAVIIVVVMRLRGRGDDDVKEHEDGSGNSGRRGTPPGGDKASSMPLSKDTDESIDSMDEKNPDVIPQNSDMDYQDADDKAFEKLNNAPSRIYANMTPRLQSPPNNGMYENTNNIMNIPKS</sequence>
<evidence type="ECO:0000256" key="1">
    <source>
        <dbReference type="SAM" id="MobiDB-lite"/>
    </source>
</evidence>
<dbReference type="InterPro" id="IPR007110">
    <property type="entry name" value="Ig-like_dom"/>
</dbReference>
<dbReference type="InterPro" id="IPR013783">
    <property type="entry name" value="Ig-like_fold"/>
</dbReference>
<dbReference type="SUPFAM" id="SSF49265">
    <property type="entry name" value="Fibronectin type III"/>
    <property type="match status" value="1"/>
</dbReference>
<dbReference type="SUPFAM" id="SSF48726">
    <property type="entry name" value="Immunoglobulin"/>
    <property type="match status" value="2"/>
</dbReference>
<dbReference type="InParanoid" id="A0A6L2Q577"/>
<dbReference type="SMART" id="SM00408">
    <property type="entry name" value="IGc2"/>
    <property type="match status" value="1"/>
</dbReference>
<proteinExistence type="predicted"/>
<accession>A0A6L2Q577</accession>
<keyword evidence="2" id="KW-1133">Transmembrane helix</keyword>
<dbReference type="OrthoDB" id="8825892at2759"/>
<reference evidence="5" key="1">
    <citation type="submission" date="2020-01" db="EMBL/GenBank/DDBJ databases">
        <title>Draft genome sequence of the Termite Coptotermes fromosanus.</title>
        <authorList>
            <person name="Itakura S."/>
            <person name="Yosikawa Y."/>
            <person name="Umezawa K."/>
        </authorList>
    </citation>
    <scope>NUCLEOTIDE SEQUENCE [LARGE SCALE GENOMIC DNA]</scope>
</reference>
<feature type="domain" description="Ig-like" evidence="3">
    <location>
        <begin position="34"/>
        <end position="126"/>
    </location>
</feature>
<dbReference type="InterPro" id="IPR003961">
    <property type="entry name" value="FN3_dom"/>
</dbReference>
<keyword evidence="5" id="KW-1185">Reference proteome</keyword>
<name>A0A6L2Q577_COPFO</name>
<protein>
    <recommendedName>
        <fullName evidence="3">Ig-like domain-containing protein</fullName>
    </recommendedName>
</protein>
<comment type="caution">
    <text evidence="4">The sequence shown here is derived from an EMBL/GenBank/DDBJ whole genome shotgun (WGS) entry which is preliminary data.</text>
</comment>
<dbReference type="PANTHER" id="PTHR23278:SF30">
    <property type="entry name" value="SIDESTEP VIII, ISOFORM B"/>
    <property type="match status" value="1"/>
</dbReference>
<evidence type="ECO:0000313" key="5">
    <source>
        <dbReference type="Proteomes" id="UP000502823"/>
    </source>
</evidence>
<evidence type="ECO:0000313" key="4">
    <source>
        <dbReference type="EMBL" id="GFG37978.1"/>
    </source>
</evidence>
<feature type="transmembrane region" description="Helical" evidence="2">
    <location>
        <begin position="453"/>
        <end position="474"/>
    </location>
</feature>
<feature type="region of interest" description="Disordered" evidence="1">
    <location>
        <begin position="482"/>
        <end position="536"/>
    </location>
</feature>
<keyword evidence="2" id="KW-0472">Membrane</keyword>
<organism evidence="4 5">
    <name type="scientific">Coptotermes formosanus</name>
    <name type="common">Formosan subterranean termite</name>
    <dbReference type="NCBI Taxonomy" id="36987"/>
    <lineage>
        <taxon>Eukaryota</taxon>
        <taxon>Metazoa</taxon>
        <taxon>Ecdysozoa</taxon>
        <taxon>Arthropoda</taxon>
        <taxon>Hexapoda</taxon>
        <taxon>Insecta</taxon>
        <taxon>Pterygota</taxon>
        <taxon>Neoptera</taxon>
        <taxon>Polyneoptera</taxon>
        <taxon>Dictyoptera</taxon>
        <taxon>Blattodea</taxon>
        <taxon>Blattoidea</taxon>
        <taxon>Termitoidae</taxon>
        <taxon>Rhinotermitidae</taxon>
        <taxon>Coptotermes</taxon>
    </lineage>
</organism>
<dbReference type="EMBL" id="BLKM01000736">
    <property type="protein sequence ID" value="GFG37978.1"/>
    <property type="molecule type" value="Genomic_DNA"/>
</dbReference>
<gene>
    <name evidence="4" type="ORF">Cfor_06623</name>
</gene>
<dbReference type="PANTHER" id="PTHR23278">
    <property type="entry name" value="SIDESTEP PROTEIN"/>
    <property type="match status" value="1"/>
</dbReference>
<dbReference type="Pfam" id="PF13927">
    <property type="entry name" value="Ig_3"/>
    <property type="match status" value="1"/>
</dbReference>
<dbReference type="Proteomes" id="UP000502823">
    <property type="component" value="Unassembled WGS sequence"/>
</dbReference>
<dbReference type="CDD" id="cd00063">
    <property type="entry name" value="FN3"/>
    <property type="match status" value="1"/>
</dbReference>